<dbReference type="GO" id="GO:0000287">
    <property type="term" value="F:magnesium ion binding"/>
    <property type="evidence" value="ECO:0007669"/>
    <property type="project" value="InterPro"/>
</dbReference>
<keyword evidence="6 9" id="KW-0521">NADP</keyword>
<feature type="binding site" evidence="12">
    <location>
        <position position="319"/>
    </location>
    <ligand>
        <name>Mn(2+)</name>
        <dbReference type="ChEBI" id="CHEBI:29035"/>
    </ligand>
</feature>
<keyword evidence="4 9" id="KW-0479">Metal-binding</keyword>
<proteinExistence type="inferred from homology"/>
<sequence>MLSSSFSSSSTILTLRNKNPNFLISLRNGALNNRVVFTAQFPRAVSLRCYASSSGFDRVQVRNPVVEMDGETIDQTAIKDENRDEMTRIIWNMIKDKLIFPYLDLDIKYFDLGILSRDATDDKVTVEAAEAALKYNVAIKCATITPDETRVKEFGLKSMWRSPNGTIRNILNGTVFREPILCKNVPRIVPGWKKPICIGRHAFGDQYRATDTIITGPGRLKMVFVPEGGDKPVELDVYNFKGPGIALSMYNVDESIRVFAESSMSLAFSKKWPLYLSTKNTILKKYDGRFKDIFQDVYEKNWKDKFEAHSIWYEHRLIDDMVAYALKSEGGYVWACKNYDGDVQSDLLAQGFGSLGLMTSVLLSSDGKTLEAEAAHGTVTRHFRLYQKGQETSTNSIASIFAWTRGLEHRAKLDKNERLLDFVHKLEAACIETVEAGKMTKDLAILIHGPKVSKEFYLTTGDFVDAIAINLERKLQQPTMC</sequence>
<feature type="binding site" evidence="11">
    <location>
        <position position="177"/>
    </location>
    <ligand>
        <name>D-threo-isocitrate</name>
        <dbReference type="ChEBI" id="CHEBI:15562"/>
    </ligand>
</feature>
<dbReference type="EMBL" id="CM017657">
    <property type="protein sequence ID" value="TYI63684.1"/>
    <property type="molecule type" value="Genomic_DNA"/>
</dbReference>
<feature type="binding site" evidence="13">
    <location>
        <begin position="377"/>
        <end position="382"/>
    </location>
    <ligand>
        <name>NADP(+)</name>
        <dbReference type="ChEBI" id="CHEBI:58349"/>
    </ligand>
</feature>
<feature type="site" description="Critical for catalysis" evidence="10">
    <location>
        <position position="279"/>
    </location>
</feature>
<dbReference type="NCBIfam" id="TIGR00127">
    <property type="entry name" value="nadp_idh_euk"/>
    <property type="match status" value="1"/>
</dbReference>
<protein>
    <recommendedName>
        <fullName evidence="9">Isocitrate dehydrogenase [NADP]</fullName>
        <ecNumber evidence="9">1.1.1.42</ecNumber>
    </recommendedName>
</protein>
<evidence type="ECO:0000256" key="11">
    <source>
        <dbReference type="PIRSR" id="PIRSR000108-2"/>
    </source>
</evidence>
<dbReference type="NCBIfam" id="NF006156">
    <property type="entry name" value="PRK08299.1"/>
    <property type="match status" value="1"/>
</dbReference>
<evidence type="ECO:0000256" key="3">
    <source>
        <dbReference type="ARBA" id="ARBA00022532"/>
    </source>
</evidence>
<comment type="catalytic activity">
    <reaction evidence="9">
        <text>D-threo-isocitrate + NADP(+) = 2-oxoglutarate + CO2 + NADPH</text>
        <dbReference type="Rhea" id="RHEA:19629"/>
        <dbReference type="ChEBI" id="CHEBI:15562"/>
        <dbReference type="ChEBI" id="CHEBI:16526"/>
        <dbReference type="ChEBI" id="CHEBI:16810"/>
        <dbReference type="ChEBI" id="CHEBI:57783"/>
        <dbReference type="ChEBI" id="CHEBI:58349"/>
        <dbReference type="EC" id="1.1.1.42"/>
    </reaction>
</comment>
<evidence type="ECO:0000256" key="6">
    <source>
        <dbReference type="ARBA" id="ARBA00022857"/>
    </source>
</evidence>
<keyword evidence="8 9" id="KW-0464">Manganese</keyword>
<dbReference type="FunFam" id="3.40.718.10:FF:000007">
    <property type="entry name" value="Isocitrate dehydrogenase [NADP]"/>
    <property type="match status" value="1"/>
</dbReference>
<dbReference type="InterPro" id="IPR004790">
    <property type="entry name" value="Isocitrate_DH_NADP"/>
</dbReference>
<evidence type="ECO:0000256" key="12">
    <source>
        <dbReference type="PIRSR" id="PIRSR000108-3"/>
    </source>
</evidence>
<keyword evidence="16" id="KW-1185">Reference proteome</keyword>
<dbReference type="GO" id="GO:0051287">
    <property type="term" value="F:NAD binding"/>
    <property type="evidence" value="ECO:0007669"/>
    <property type="project" value="InterPro"/>
</dbReference>
<evidence type="ECO:0000256" key="2">
    <source>
        <dbReference type="ARBA" id="ARBA00007769"/>
    </source>
</evidence>
<dbReference type="PIRSF" id="PIRSF000108">
    <property type="entry name" value="IDH_NADP"/>
    <property type="match status" value="1"/>
</dbReference>
<comment type="cofactor">
    <cofactor evidence="1">
        <name>Mn(2+)</name>
        <dbReference type="ChEBI" id="CHEBI:29035"/>
    </cofactor>
</comment>
<dbReference type="InterPro" id="IPR019818">
    <property type="entry name" value="IsoCit/isopropylmalate_DH_CS"/>
</dbReference>
<dbReference type="AlphaFoldDB" id="A0A5D2THG4"/>
<feature type="binding site" evidence="13">
    <location>
        <position position="395"/>
    </location>
    <ligand>
        <name>NADP(+)</name>
        <dbReference type="ChEBI" id="CHEBI:58349"/>
    </ligand>
</feature>
<feature type="binding site" evidence="13">
    <location>
        <position position="150"/>
    </location>
    <ligand>
        <name>NADP(+)</name>
        <dbReference type="ChEBI" id="CHEBI:58349"/>
    </ligand>
</feature>
<evidence type="ECO:0000256" key="5">
    <source>
        <dbReference type="ARBA" id="ARBA00022842"/>
    </source>
</evidence>
<keyword evidence="3 9" id="KW-0816">Tricarboxylic acid cycle</keyword>
<dbReference type="EMBL" id="CM017657">
    <property type="protein sequence ID" value="TYI63679.1"/>
    <property type="molecule type" value="Genomic_DNA"/>
</dbReference>
<evidence type="ECO:0000256" key="1">
    <source>
        <dbReference type="ARBA" id="ARBA00001936"/>
    </source>
</evidence>
<evidence type="ECO:0000256" key="7">
    <source>
        <dbReference type="ARBA" id="ARBA00023002"/>
    </source>
</evidence>
<keyword evidence="5 9" id="KW-0460">Magnesium</keyword>
<dbReference type="Gene3D" id="3.40.718.10">
    <property type="entry name" value="Isopropylmalate Dehydrogenase"/>
    <property type="match status" value="1"/>
</dbReference>
<comment type="cofactor">
    <cofactor evidence="9 12">
        <name>Mg(2+)</name>
        <dbReference type="ChEBI" id="CHEBI:18420"/>
    </cofactor>
    <cofactor evidence="9 12">
        <name>Mn(2+)</name>
        <dbReference type="ChEBI" id="CHEBI:29035"/>
    </cofactor>
    <text evidence="9 12">Binds 1 Mg(2+) or Mn(2+) ion per subunit.</text>
</comment>
<feature type="binding site" evidence="12">
    <location>
        <position position="342"/>
    </location>
    <ligand>
        <name>Mn(2+)</name>
        <dbReference type="ChEBI" id="CHEBI:29035"/>
    </ligand>
</feature>
<feature type="binding site" evidence="13">
    <location>
        <position position="327"/>
    </location>
    <ligand>
        <name>NADP(+)</name>
        <dbReference type="ChEBI" id="CHEBI:58349"/>
    </ligand>
</feature>
<dbReference type="InterPro" id="IPR024084">
    <property type="entry name" value="IsoPropMal-DH-like_dom"/>
</dbReference>
<dbReference type="GO" id="GO:0006099">
    <property type="term" value="P:tricarboxylic acid cycle"/>
    <property type="evidence" value="ECO:0007669"/>
    <property type="project" value="UniProtKB-KW"/>
</dbReference>
<evidence type="ECO:0000256" key="4">
    <source>
        <dbReference type="ARBA" id="ARBA00022723"/>
    </source>
</evidence>
<evidence type="ECO:0000256" key="10">
    <source>
        <dbReference type="PIRSR" id="PIRSR000108-1"/>
    </source>
</evidence>
<evidence type="ECO:0000313" key="15">
    <source>
        <dbReference type="EMBL" id="TYI63678.1"/>
    </source>
</evidence>
<dbReference type="SUPFAM" id="SSF53659">
    <property type="entry name" value="Isocitrate/Isopropylmalate dehydrogenase-like"/>
    <property type="match status" value="1"/>
</dbReference>
<dbReference type="PROSITE" id="PS00470">
    <property type="entry name" value="IDH_IMDH"/>
    <property type="match status" value="1"/>
</dbReference>
<dbReference type="SMART" id="SM01329">
    <property type="entry name" value="Iso_dh"/>
    <property type="match status" value="1"/>
</dbReference>
<evidence type="ECO:0000256" key="13">
    <source>
        <dbReference type="PIRSR" id="PIRSR000108-4"/>
    </source>
</evidence>
<name>A0A5D2THG4_GOSMU</name>
<dbReference type="PANTHER" id="PTHR11822">
    <property type="entry name" value="NADP-SPECIFIC ISOCITRATE DEHYDROGENASE"/>
    <property type="match status" value="1"/>
</dbReference>
<evidence type="ECO:0000256" key="8">
    <source>
        <dbReference type="ARBA" id="ARBA00023211"/>
    </source>
</evidence>
<dbReference type="GO" id="GO:0004450">
    <property type="term" value="F:isocitrate dehydrogenase (NADP+) activity"/>
    <property type="evidence" value="ECO:0007669"/>
    <property type="project" value="UniProtKB-EC"/>
</dbReference>
<feature type="binding site" evidence="11">
    <location>
        <position position="145"/>
    </location>
    <ligand>
        <name>D-threo-isocitrate</name>
        <dbReference type="ChEBI" id="CHEBI:15562"/>
    </ligand>
</feature>
<gene>
    <name evidence="15" type="ORF">E1A91_D09G033600v1</name>
</gene>
<feature type="binding site" evidence="11">
    <location>
        <begin position="162"/>
        <end position="168"/>
    </location>
    <ligand>
        <name>D-threo-isocitrate</name>
        <dbReference type="ChEBI" id="CHEBI:15562"/>
    </ligand>
</feature>
<keyword evidence="7 9" id="KW-0560">Oxidoreductase</keyword>
<dbReference type="EMBL" id="CM017657">
    <property type="protein sequence ID" value="TYI63678.1"/>
    <property type="molecule type" value="Genomic_DNA"/>
</dbReference>
<feature type="domain" description="Isopropylmalate dehydrogenase-like" evidence="14">
    <location>
        <begin position="84"/>
        <end position="467"/>
    </location>
</feature>
<feature type="site" description="Critical for catalysis" evidence="10">
    <location>
        <position position="207"/>
    </location>
</feature>
<dbReference type="PANTHER" id="PTHR11822:SF5">
    <property type="entry name" value="ISOCITRATE DEHYDROGENASE [NADP], CHLOROPLASTIC_MITOCHONDRIAL"/>
    <property type="match status" value="1"/>
</dbReference>
<feature type="binding site" evidence="13">
    <location>
        <begin position="143"/>
        <end position="145"/>
    </location>
    <ligand>
        <name>NADP(+)</name>
        <dbReference type="ChEBI" id="CHEBI:58349"/>
    </ligand>
</feature>
<dbReference type="GO" id="GO:0006102">
    <property type="term" value="P:isocitrate metabolic process"/>
    <property type="evidence" value="ECO:0007669"/>
    <property type="project" value="InterPro"/>
</dbReference>
<evidence type="ECO:0000256" key="9">
    <source>
        <dbReference type="PIRNR" id="PIRNR000108"/>
    </source>
</evidence>
<comment type="similarity">
    <text evidence="2 9">Belongs to the isocitrate and isopropylmalate dehydrogenases family.</text>
</comment>
<dbReference type="Proteomes" id="UP000323597">
    <property type="component" value="Chromosome D09"/>
</dbReference>
<feature type="binding site" evidence="11">
    <location>
        <position position="200"/>
    </location>
    <ligand>
        <name>D-threo-isocitrate</name>
        <dbReference type="ChEBI" id="CHEBI:15562"/>
    </ligand>
</feature>
<organism evidence="15 16">
    <name type="scientific">Gossypium mustelinum</name>
    <name type="common">Cotton</name>
    <name type="synonym">Gossypium caicoense</name>
    <dbReference type="NCBI Taxonomy" id="34275"/>
    <lineage>
        <taxon>Eukaryota</taxon>
        <taxon>Viridiplantae</taxon>
        <taxon>Streptophyta</taxon>
        <taxon>Embryophyta</taxon>
        <taxon>Tracheophyta</taxon>
        <taxon>Spermatophyta</taxon>
        <taxon>Magnoliopsida</taxon>
        <taxon>eudicotyledons</taxon>
        <taxon>Gunneridae</taxon>
        <taxon>Pentapetalae</taxon>
        <taxon>rosids</taxon>
        <taxon>malvids</taxon>
        <taxon>Malvales</taxon>
        <taxon>Malvaceae</taxon>
        <taxon>Malvoideae</taxon>
        <taxon>Gossypium</taxon>
    </lineage>
</organism>
<dbReference type="EMBL" id="CM017657">
    <property type="protein sequence ID" value="TYI63685.1"/>
    <property type="molecule type" value="Genomic_DNA"/>
</dbReference>
<dbReference type="EC" id="1.1.1.42" evidence="9"/>
<evidence type="ECO:0000313" key="16">
    <source>
        <dbReference type="Proteomes" id="UP000323597"/>
    </source>
</evidence>
<dbReference type="GO" id="GO:0006739">
    <property type="term" value="P:NADP+ metabolic process"/>
    <property type="evidence" value="ECO:0007669"/>
    <property type="project" value="TreeGrafter"/>
</dbReference>
<accession>A0A5D2THG4</accession>
<dbReference type="Pfam" id="PF00180">
    <property type="entry name" value="Iso_dh"/>
    <property type="match status" value="1"/>
</dbReference>
<dbReference type="GO" id="GO:0005739">
    <property type="term" value="C:mitochondrion"/>
    <property type="evidence" value="ECO:0007669"/>
    <property type="project" value="TreeGrafter"/>
</dbReference>
<reference evidence="15 16" key="1">
    <citation type="submission" date="2019-07" db="EMBL/GenBank/DDBJ databases">
        <title>WGS assembly of Gossypium mustelinum.</title>
        <authorList>
            <person name="Chen Z.J."/>
            <person name="Sreedasyam A."/>
            <person name="Ando A."/>
            <person name="Song Q."/>
            <person name="De L."/>
            <person name="Hulse-Kemp A."/>
            <person name="Ding M."/>
            <person name="Ye W."/>
            <person name="Kirkbride R."/>
            <person name="Jenkins J."/>
            <person name="Plott C."/>
            <person name="Lovell J."/>
            <person name="Lin Y.-M."/>
            <person name="Vaughn R."/>
            <person name="Liu B."/>
            <person name="Li W."/>
            <person name="Simpson S."/>
            <person name="Scheffler B."/>
            <person name="Saski C."/>
            <person name="Grover C."/>
            <person name="Hu G."/>
            <person name="Conover J."/>
            <person name="Carlson J."/>
            <person name="Shu S."/>
            <person name="Boston L."/>
            <person name="Williams M."/>
            <person name="Peterson D."/>
            <person name="Mcgee K."/>
            <person name="Jones D."/>
            <person name="Wendel J."/>
            <person name="Stelly D."/>
            <person name="Grimwood J."/>
            <person name="Schmutz J."/>
        </authorList>
    </citation>
    <scope>NUCLEOTIDE SEQUENCE [LARGE SCALE GENOMIC DNA]</scope>
    <source>
        <strain evidence="15">1408120.09</strain>
    </source>
</reference>
<evidence type="ECO:0000259" key="14">
    <source>
        <dbReference type="SMART" id="SM01329"/>
    </source>
</evidence>